<evidence type="ECO:0000256" key="1">
    <source>
        <dbReference type="ARBA" id="ARBA00022679"/>
    </source>
</evidence>
<comment type="similarity">
    <text evidence="3">Belongs to the acetyltransferase family. RimJ subfamily.</text>
</comment>
<dbReference type="Gene3D" id="3.40.630.30">
    <property type="match status" value="1"/>
</dbReference>
<evidence type="ECO:0000256" key="3">
    <source>
        <dbReference type="ARBA" id="ARBA00038502"/>
    </source>
</evidence>
<keyword evidence="2" id="KW-0012">Acyltransferase</keyword>
<evidence type="ECO:0000256" key="2">
    <source>
        <dbReference type="ARBA" id="ARBA00023315"/>
    </source>
</evidence>
<keyword evidence="6" id="KW-1185">Reference proteome</keyword>
<dbReference type="OrthoDB" id="9798081at2"/>
<dbReference type="Proteomes" id="UP000290649">
    <property type="component" value="Unassembled WGS sequence"/>
</dbReference>
<keyword evidence="1 5" id="KW-0808">Transferase</keyword>
<reference evidence="5 6" key="1">
    <citation type="journal article" date="2019" name="Int. J. Syst. Evol. Microbiol.">
        <title>Anaerobacillus alkaliphilus sp. nov., a novel alkaliphilic and moderately halophilic bacterium.</title>
        <authorList>
            <person name="Borsodi A.K."/>
            <person name="Aszalos J.M."/>
            <person name="Bihari P."/>
            <person name="Nagy I."/>
            <person name="Schumann P."/>
            <person name="Sproer C."/>
            <person name="Kovacs A.L."/>
            <person name="Boka K."/>
            <person name="Dobosy P."/>
            <person name="Ovari M."/>
            <person name="Szili-Kovacs T."/>
            <person name="Toth E."/>
        </authorList>
    </citation>
    <scope>NUCLEOTIDE SEQUENCE [LARGE SCALE GENOMIC DNA]</scope>
    <source>
        <strain evidence="5 6">B16-10</strain>
    </source>
</reference>
<accession>A0A4Q0VZW7</accession>
<gene>
    <name evidence="5" type="ORF">DS745_01390</name>
</gene>
<dbReference type="AlphaFoldDB" id="A0A4Q0VZW7"/>
<dbReference type="PANTHER" id="PTHR43792:SF8">
    <property type="entry name" value="[RIBOSOMAL PROTEIN US5]-ALANINE N-ACETYLTRANSFERASE"/>
    <property type="match status" value="1"/>
</dbReference>
<sequence>MFETDRLVLRPFEEKDAPAVQTLTSNIELARTTLHIPYPYPAGYATHWIASCKDRLKKGNSYSFAIILKETTELVGCITLTVALNHKRGEIAYWIGKPYWHNGYATEATIRIIEFAFHQLQLNRVWACVMTKNKASIEVMKKSGLLYEGTFPQHVLKWEQYEDVSYYGILKDQYEKIS</sequence>
<dbReference type="GO" id="GO:0016747">
    <property type="term" value="F:acyltransferase activity, transferring groups other than amino-acyl groups"/>
    <property type="evidence" value="ECO:0007669"/>
    <property type="project" value="InterPro"/>
</dbReference>
<protein>
    <submittedName>
        <fullName evidence="5">N-acetyltransferase</fullName>
    </submittedName>
</protein>
<evidence type="ECO:0000313" key="5">
    <source>
        <dbReference type="EMBL" id="RXJ04626.1"/>
    </source>
</evidence>
<proteinExistence type="inferred from homology"/>
<feature type="domain" description="N-acetyltransferase" evidence="4">
    <location>
        <begin position="7"/>
        <end position="173"/>
    </location>
</feature>
<evidence type="ECO:0000313" key="6">
    <source>
        <dbReference type="Proteomes" id="UP000290649"/>
    </source>
</evidence>
<comment type="caution">
    <text evidence="5">The sequence shown here is derived from an EMBL/GenBank/DDBJ whole genome shotgun (WGS) entry which is preliminary data.</text>
</comment>
<dbReference type="PANTHER" id="PTHR43792">
    <property type="entry name" value="GNAT FAMILY, PUTATIVE (AFU_ORTHOLOGUE AFUA_3G00765)-RELATED-RELATED"/>
    <property type="match status" value="1"/>
</dbReference>
<dbReference type="InterPro" id="IPR000182">
    <property type="entry name" value="GNAT_dom"/>
</dbReference>
<dbReference type="PROSITE" id="PS51186">
    <property type="entry name" value="GNAT"/>
    <property type="match status" value="1"/>
</dbReference>
<name>A0A4Q0VZW7_9BACI</name>
<dbReference type="Pfam" id="PF13302">
    <property type="entry name" value="Acetyltransf_3"/>
    <property type="match status" value="1"/>
</dbReference>
<dbReference type="SUPFAM" id="SSF55729">
    <property type="entry name" value="Acyl-CoA N-acyltransferases (Nat)"/>
    <property type="match status" value="1"/>
</dbReference>
<dbReference type="EMBL" id="QOUX01000001">
    <property type="protein sequence ID" value="RXJ04626.1"/>
    <property type="molecule type" value="Genomic_DNA"/>
</dbReference>
<evidence type="ECO:0000259" key="4">
    <source>
        <dbReference type="PROSITE" id="PS51186"/>
    </source>
</evidence>
<dbReference type="InterPro" id="IPR016181">
    <property type="entry name" value="Acyl_CoA_acyltransferase"/>
</dbReference>
<dbReference type="InterPro" id="IPR051531">
    <property type="entry name" value="N-acetyltransferase"/>
</dbReference>
<organism evidence="5 6">
    <name type="scientific">Anaerobacillus alkaliphilus</name>
    <dbReference type="NCBI Taxonomy" id="1548597"/>
    <lineage>
        <taxon>Bacteria</taxon>
        <taxon>Bacillati</taxon>
        <taxon>Bacillota</taxon>
        <taxon>Bacilli</taxon>
        <taxon>Bacillales</taxon>
        <taxon>Bacillaceae</taxon>
        <taxon>Anaerobacillus</taxon>
    </lineage>
</organism>